<keyword evidence="3" id="KW-1185">Reference proteome</keyword>
<accession>A0A562RRX8</accession>
<dbReference type="AlphaFoldDB" id="A0A562RRX8"/>
<dbReference type="Pfam" id="PF01844">
    <property type="entry name" value="HNH"/>
    <property type="match status" value="1"/>
</dbReference>
<dbReference type="InterPro" id="IPR002711">
    <property type="entry name" value="HNH"/>
</dbReference>
<dbReference type="Proteomes" id="UP000316291">
    <property type="component" value="Unassembled WGS sequence"/>
</dbReference>
<keyword evidence="2" id="KW-0255">Endonuclease</keyword>
<dbReference type="GO" id="GO:0008270">
    <property type="term" value="F:zinc ion binding"/>
    <property type="evidence" value="ECO:0007669"/>
    <property type="project" value="InterPro"/>
</dbReference>
<dbReference type="GO" id="GO:0003676">
    <property type="term" value="F:nucleic acid binding"/>
    <property type="evidence" value="ECO:0007669"/>
    <property type="project" value="InterPro"/>
</dbReference>
<gene>
    <name evidence="2" type="ORF">IQ16_02535</name>
</gene>
<proteinExistence type="predicted"/>
<sequence>MARARYDDQLPSRARIFEFWKDRIEGLVRPIYWGEPACWACRFHYGFKYDVKRSDASWDQILRCWDRIPLQRCHIVGRSLGGSDDVSNLFLLCRECHDRMPNTNIPEIFYEWARAQSWSRREDEKILDAMKAFGVEDAMAPDLEQVLESEDYKVWSEDRRGLHWPQSNYASISSRLTPATTLGLAVYYLRLVKNHPSGNEAKAAQESTPREVQSGYLEIWPVSY</sequence>
<dbReference type="SMART" id="SM00507">
    <property type="entry name" value="HNHc"/>
    <property type="match status" value="1"/>
</dbReference>
<dbReference type="GO" id="GO:0004519">
    <property type="term" value="F:endonuclease activity"/>
    <property type="evidence" value="ECO:0007669"/>
    <property type="project" value="UniProtKB-KW"/>
</dbReference>
<dbReference type="Gene3D" id="1.10.30.50">
    <property type="match status" value="1"/>
</dbReference>
<reference evidence="2 3" key="1">
    <citation type="journal article" date="2015" name="Stand. Genomic Sci.">
        <title>Genomic Encyclopedia of Bacterial and Archaeal Type Strains, Phase III: the genomes of soil and plant-associated and newly described type strains.</title>
        <authorList>
            <person name="Whitman W.B."/>
            <person name="Woyke T."/>
            <person name="Klenk H.P."/>
            <person name="Zhou Y."/>
            <person name="Lilburn T.G."/>
            <person name="Beck B.J."/>
            <person name="De Vos P."/>
            <person name="Vandamme P."/>
            <person name="Eisen J.A."/>
            <person name="Garrity G."/>
            <person name="Hugenholtz P."/>
            <person name="Kyrpides N.C."/>
        </authorList>
    </citation>
    <scope>NUCLEOTIDE SEQUENCE [LARGE SCALE GENOMIC DNA]</scope>
    <source>
        <strain evidence="2 3">CGMCC 1.10948</strain>
    </source>
</reference>
<dbReference type="CDD" id="cd00085">
    <property type="entry name" value="HNHc"/>
    <property type="match status" value="1"/>
</dbReference>
<protein>
    <submittedName>
        <fullName evidence="2">HNH endonuclease</fullName>
    </submittedName>
</protein>
<dbReference type="InterPro" id="IPR003615">
    <property type="entry name" value="HNH_nuc"/>
</dbReference>
<feature type="domain" description="HNH nuclease" evidence="1">
    <location>
        <begin position="52"/>
        <end position="98"/>
    </location>
</feature>
<evidence type="ECO:0000259" key="1">
    <source>
        <dbReference type="SMART" id="SM00507"/>
    </source>
</evidence>
<name>A0A562RRX8_9BRAD</name>
<dbReference type="EMBL" id="VLLA01000005">
    <property type="protein sequence ID" value="TWI71861.1"/>
    <property type="molecule type" value="Genomic_DNA"/>
</dbReference>
<keyword evidence="2" id="KW-0378">Hydrolase</keyword>
<organism evidence="2 3">
    <name type="scientific">Bradyrhizobium huanghuaihaiense</name>
    <dbReference type="NCBI Taxonomy" id="990078"/>
    <lineage>
        <taxon>Bacteria</taxon>
        <taxon>Pseudomonadati</taxon>
        <taxon>Pseudomonadota</taxon>
        <taxon>Alphaproteobacteria</taxon>
        <taxon>Hyphomicrobiales</taxon>
        <taxon>Nitrobacteraceae</taxon>
        <taxon>Bradyrhizobium</taxon>
    </lineage>
</organism>
<comment type="caution">
    <text evidence="2">The sequence shown here is derived from an EMBL/GenBank/DDBJ whole genome shotgun (WGS) entry which is preliminary data.</text>
</comment>
<evidence type="ECO:0000313" key="3">
    <source>
        <dbReference type="Proteomes" id="UP000316291"/>
    </source>
</evidence>
<keyword evidence="2" id="KW-0540">Nuclease</keyword>
<evidence type="ECO:0000313" key="2">
    <source>
        <dbReference type="EMBL" id="TWI71861.1"/>
    </source>
</evidence>